<reference evidence="2" key="1">
    <citation type="submission" date="2022-06" db="EMBL/GenBank/DDBJ databases">
        <authorList>
            <person name="Legendre M."/>
            <person name="Claverie J.-M."/>
            <person name="Alempic J.-M."/>
            <person name="Abergel C."/>
        </authorList>
    </citation>
    <scope>NUCLEOTIDE SEQUENCE</scope>
    <source>
        <strain evidence="2">Kuranda</strain>
    </source>
</reference>
<protein>
    <recommendedName>
        <fullName evidence="4">Ankyrin repeat domain containing protein</fullName>
    </recommendedName>
</protein>
<feature type="region of interest" description="Disordered" evidence="1">
    <location>
        <begin position="92"/>
        <end position="141"/>
    </location>
</feature>
<name>A0AA95ED46_9VIRU</name>
<gene>
    <name evidence="2" type="ORF">pkur_cds_412</name>
</gene>
<proteinExistence type="predicted"/>
<dbReference type="PANTHER" id="PTHR46586">
    <property type="entry name" value="ANKYRIN REPEAT-CONTAINING PROTEIN"/>
    <property type="match status" value="1"/>
</dbReference>
<evidence type="ECO:0000256" key="1">
    <source>
        <dbReference type="SAM" id="MobiDB-lite"/>
    </source>
</evidence>
<feature type="compositionally biased region" description="Polar residues" evidence="1">
    <location>
        <begin position="109"/>
        <end position="127"/>
    </location>
</feature>
<organism evidence="2 3">
    <name type="scientific">Pandoravirus kuranda</name>
    <dbReference type="NCBI Taxonomy" id="3019033"/>
    <lineage>
        <taxon>Viruses</taxon>
        <taxon>Pandoravirus</taxon>
    </lineage>
</organism>
<dbReference type="PANTHER" id="PTHR46586:SF3">
    <property type="entry name" value="ANKYRIN REPEAT-CONTAINING PROTEIN"/>
    <property type="match status" value="1"/>
</dbReference>
<accession>A0AA95ED46</accession>
<dbReference type="Proteomes" id="UP001185135">
    <property type="component" value="Segment"/>
</dbReference>
<evidence type="ECO:0000313" key="2">
    <source>
        <dbReference type="EMBL" id="WBR14587.1"/>
    </source>
</evidence>
<dbReference type="EMBL" id="ON887157">
    <property type="protein sequence ID" value="WBR14587.1"/>
    <property type="molecule type" value="Genomic_DNA"/>
</dbReference>
<evidence type="ECO:0000313" key="3">
    <source>
        <dbReference type="Proteomes" id="UP001185135"/>
    </source>
</evidence>
<evidence type="ECO:0008006" key="4">
    <source>
        <dbReference type="Google" id="ProtNLM"/>
    </source>
</evidence>
<dbReference type="InterPro" id="IPR052050">
    <property type="entry name" value="SecEffector_AnkRepeat"/>
</dbReference>
<sequence>MILSQIDKLSDLGALATAWPGALVEPMCIEIASRCRPSAIHHIAAAGAPLHVVGPLTEIWSPVDMDSLLADAVRGGRLDVVRWACETTPARADTLPARGERNAAPQREFLSNDSNDVSESSGETWTGSDDGAQSRAREAEERATRTVRAAWGWRRALKRAVDTDRHDIVSCLLRYAPQLASRAATNRIVRAMMVRAARFGHCRALAVLHDRGRCRCTGRLGAAALQGDHAHVLDWLNRVKCSGALGPVTPSVEQALRSGSWRTLKWIGQRVGRKARALRPTSSEEAMVEAASGNFVLCLAAAQKYDLGRCTKRVVVAAVTSHARQAIKWILHAVDREVWCGPWLGDAAAVSADMDTVERLLRLPEAHIIFRRESASIALDRGRVAVASLIYRARVAPLDRAHIWAACAALECRWHERDVHGALDGMNDVTILDAMVEGYRSVLALSPNANAAGGLFGTISGDGGVPTWWGPRVPRAVLACDPLTDCQPTVLAGQLARG</sequence>